<dbReference type="PANTHER" id="PTHR48105">
    <property type="entry name" value="THIOREDOXIN REDUCTASE 1-RELATED-RELATED"/>
    <property type="match status" value="1"/>
</dbReference>
<evidence type="ECO:0000256" key="2">
    <source>
        <dbReference type="ARBA" id="ARBA00022630"/>
    </source>
</evidence>
<gene>
    <name evidence="4" type="ORF">BEP19_08150</name>
</gene>
<dbReference type="PRINTS" id="PR00469">
    <property type="entry name" value="PNDRDTASEII"/>
</dbReference>
<dbReference type="RefSeq" id="WP_120189653.1">
    <property type="nucleotide sequence ID" value="NZ_MCHY01000008.1"/>
</dbReference>
<keyword evidence="2" id="KW-0285">Flavoprotein</keyword>
<dbReference type="Gene3D" id="3.50.50.60">
    <property type="entry name" value="FAD/NAD(P)-binding domain"/>
    <property type="match status" value="2"/>
</dbReference>
<name>A0A419SK92_9BACL</name>
<reference evidence="4 5" key="1">
    <citation type="submission" date="2016-08" db="EMBL/GenBank/DDBJ databases">
        <title>Novel Firmicute Genomes.</title>
        <authorList>
            <person name="Poppleton D.I."/>
            <person name="Gribaldo S."/>
        </authorList>
    </citation>
    <scope>NUCLEOTIDE SEQUENCE [LARGE SCALE GENOMIC DNA]</scope>
    <source>
        <strain evidence="4 5">RAOx-1</strain>
    </source>
</reference>
<dbReference type="PRINTS" id="PR00368">
    <property type="entry name" value="FADPNR"/>
</dbReference>
<evidence type="ECO:0000256" key="1">
    <source>
        <dbReference type="ARBA" id="ARBA00001974"/>
    </source>
</evidence>
<dbReference type="InterPro" id="IPR050097">
    <property type="entry name" value="Ferredoxin-NADP_redctase_2"/>
</dbReference>
<dbReference type="InterPro" id="IPR036188">
    <property type="entry name" value="FAD/NAD-bd_sf"/>
</dbReference>
<dbReference type="GO" id="GO:0016491">
    <property type="term" value="F:oxidoreductase activity"/>
    <property type="evidence" value="ECO:0007669"/>
    <property type="project" value="UniProtKB-KW"/>
</dbReference>
<keyword evidence="5" id="KW-1185">Reference proteome</keyword>
<evidence type="ECO:0000313" key="4">
    <source>
        <dbReference type="EMBL" id="RKD24356.1"/>
    </source>
</evidence>
<organism evidence="4 5">
    <name type="scientific">Ammoniphilus oxalaticus</name>
    <dbReference type="NCBI Taxonomy" id="66863"/>
    <lineage>
        <taxon>Bacteria</taxon>
        <taxon>Bacillati</taxon>
        <taxon>Bacillota</taxon>
        <taxon>Bacilli</taxon>
        <taxon>Bacillales</taxon>
        <taxon>Paenibacillaceae</taxon>
        <taxon>Aneurinibacillus group</taxon>
        <taxon>Ammoniphilus</taxon>
    </lineage>
</organism>
<dbReference type="Proteomes" id="UP000284219">
    <property type="component" value="Unassembled WGS sequence"/>
</dbReference>
<comment type="caution">
    <text evidence="4">The sequence shown here is derived from an EMBL/GenBank/DDBJ whole genome shotgun (WGS) entry which is preliminary data.</text>
</comment>
<comment type="cofactor">
    <cofactor evidence="1">
        <name>FAD</name>
        <dbReference type="ChEBI" id="CHEBI:57692"/>
    </cofactor>
</comment>
<keyword evidence="3" id="KW-0560">Oxidoreductase</keyword>
<evidence type="ECO:0000256" key="3">
    <source>
        <dbReference type="ARBA" id="ARBA00023002"/>
    </source>
</evidence>
<accession>A0A419SK92</accession>
<dbReference type="Pfam" id="PF13738">
    <property type="entry name" value="Pyr_redox_3"/>
    <property type="match status" value="1"/>
</dbReference>
<dbReference type="InterPro" id="IPR023856">
    <property type="entry name" value="Bdr"/>
</dbReference>
<evidence type="ECO:0000313" key="5">
    <source>
        <dbReference type="Proteomes" id="UP000284219"/>
    </source>
</evidence>
<dbReference type="AlphaFoldDB" id="A0A419SK92"/>
<proteinExistence type="predicted"/>
<dbReference type="SUPFAM" id="SSF51905">
    <property type="entry name" value="FAD/NAD(P)-binding domain"/>
    <property type="match status" value="1"/>
</dbReference>
<dbReference type="OrthoDB" id="9778740at2"/>
<sequence>MEQALIIGAGPCGLSAAVELKKRGIDPLIIEKGCIVNSIFHYPTQMQFFTTPELLEIGEIPFMTAHEKPSRAEALNYYREVANRGELRIRNYEQVERVERGDGYFKVSSVDRFQTKHEYQARFVIVATGYFDNPNRLGVPGEELPKVTNYFKEAHPYQGMKVAIIGGKNSAVEAAMQLVRVGAEVTLIYRREAFTSSVKPWIRPLIDSMIEKGLVQVHWNSHVTEIKERSIVVDIGGRQEKIDNDAVLAMIGFHPDRKLLFSMGIELSEETGAPVHNPATMETNAPGIYIAGVIAAGNNANEIFIENGRFHGGVIAEHIKNRIS</sequence>
<dbReference type="NCBIfam" id="TIGR04018">
    <property type="entry name" value="Bthiol_YpdA"/>
    <property type="match status" value="1"/>
</dbReference>
<protein>
    <submittedName>
        <fullName evidence="4">Uncharacterized protein</fullName>
    </submittedName>
</protein>
<dbReference type="EMBL" id="MCHY01000008">
    <property type="protein sequence ID" value="RKD24356.1"/>
    <property type="molecule type" value="Genomic_DNA"/>
</dbReference>